<dbReference type="PANTHER" id="PTHR34439:SF1">
    <property type="entry name" value="CENTROBIN"/>
    <property type="match status" value="1"/>
</dbReference>
<dbReference type="PANTHER" id="PTHR34439">
    <property type="entry name" value="CENTROBIN"/>
    <property type="match status" value="1"/>
</dbReference>
<dbReference type="GO" id="GO:0005813">
    <property type="term" value="C:centrosome"/>
    <property type="evidence" value="ECO:0007669"/>
    <property type="project" value="TreeGrafter"/>
</dbReference>
<protein>
    <submittedName>
        <fullName evidence="3">Centrobin</fullName>
    </submittedName>
</protein>
<dbReference type="AlphaFoldDB" id="A0A9Q0RTT3"/>
<evidence type="ECO:0000313" key="4">
    <source>
        <dbReference type="Proteomes" id="UP001151699"/>
    </source>
</evidence>
<dbReference type="Proteomes" id="UP001151699">
    <property type="component" value="Unassembled WGS sequence"/>
</dbReference>
<dbReference type="GO" id="GO:1902410">
    <property type="term" value="P:mitotic cytokinetic process"/>
    <property type="evidence" value="ECO:0007669"/>
    <property type="project" value="TreeGrafter"/>
</dbReference>
<dbReference type="GO" id="GO:0007099">
    <property type="term" value="P:centriole replication"/>
    <property type="evidence" value="ECO:0007669"/>
    <property type="project" value="InterPro"/>
</dbReference>
<feature type="region of interest" description="Disordered" evidence="2">
    <location>
        <begin position="600"/>
        <end position="620"/>
    </location>
</feature>
<dbReference type="InterPro" id="IPR038923">
    <property type="entry name" value="Centrobin"/>
</dbReference>
<dbReference type="OrthoDB" id="8190486at2759"/>
<sequence>MSDSDDTDVLLLIPPDFFLADTGSSSEELVNDRNCKTNNLTELISPCRRSYNSKRAVGNLVNGQCSASRKINFEKTSPSSVDKPLVQMYHSTPKFDRFSSADCGKRKDDFIQEIDNHLQNTNGLAANVDVKKLAVDTIKKHNSLLEGRRLDYQENDRNLGYGSGGTETYNKFSRLSDWRNDVNRSIEMRKNMGVNDTLLSLNEIWDASGKTESATVHEERTRREHCEKTIQVLQSKLTEYQQKIAVAIKVDKTKDEALKRLSETNSSLLAKNNHLELKLTDLEIKINDKDSEALNLREKISYMEHEVKQYMEMAKKYQDDCEKLEAKFETLSRSGDEVREIHRKQLQDMEIRLSNSKRNEDLLREDNRKLQNDFTKAVESLKVNDTTESQIDNLRQQLDVERSRAEALEKQKKSMQETIASLAEREKNLLKELESQKSSLKSFYQNQIEDVVQQKVKEFQKQLDLVEDSFKIESKQRERLIAERAIKQMEIFNQKYLLKYIYVNKTMNFDSNCRNEEEISLINRKHSEEVEVYRIQLQNASKTISQLQAKRVDIAEQLHDIMETQWQRALEIISTGNRNNAGDRHQLEKQNAVTNNKSEFFETPTNNRTAPKFEDGQTSDERVQSFIDLLLKKSPRDTEQLDDILNIPRKNQRRDASHKPPWK</sequence>
<feature type="coiled-coil region" evidence="1">
    <location>
        <begin position="223"/>
        <end position="443"/>
    </location>
</feature>
<evidence type="ECO:0000313" key="3">
    <source>
        <dbReference type="EMBL" id="KAJ6633474.1"/>
    </source>
</evidence>
<feature type="compositionally biased region" description="Polar residues" evidence="2">
    <location>
        <begin position="600"/>
        <end position="609"/>
    </location>
</feature>
<evidence type="ECO:0000256" key="2">
    <source>
        <dbReference type="SAM" id="MobiDB-lite"/>
    </source>
</evidence>
<reference evidence="3" key="1">
    <citation type="submission" date="2022-07" db="EMBL/GenBank/DDBJ databases">
        <authorList>
            <person name="Trinca V."/>
            <person name="Uliana J.V.C."/>
            <person name="Torres T.T."/>
            <person name="Ward R.J."/>
            <person name="Monesi N."/>
        </authorList>
    </citation>
    <scope>NUCLEOTIDE SEQUENCE</scope>
    <source>
        <strain evidence="3">HSMRA1968</strain>
        <tissue evidence="3">Whole embryos</tissue>
    </source>
</reference>
<keyword evidence="4" id="KW-1185">Reference proteome</keyword>
<dbReference type="GO" id="GO:0051299">
    <property type="term" value="P:centrosome separation"/>
    <property type="evidence" value="ECO:0007669"/>
    <property type="project" value="TreeGrafter"/>
</dbReference>
<dbReference type="EMBL" id="WJQU01001987">
    <property type="protein sequence ID" value="KAJ6633474.1"/>
    <property type="molecule type" value="Genomic_DNA"/>
</dbReference>
<feature type="compositionally biased region" description="Basic and acidic residues" evidence="2">
    <location>
        <begin position="653"/>
        <end position="663"/>
    </location>
</feature>
<feature type="compositionally biased region" description="Basic and acidic residues" evidence="2">
    <location>
        <begin position="611"/>
        <end position="620"/>
    </location>
</feature>
<dbReference type="GO" id="GO:1902017">
    <property type="term" value="P:regulation of cilium assembly"/>
    <property type="evidence" value="ECO:0007669"/>
    <property type="project" value="InterPro"/>
</dbReference>
<evidence type="ECO:0000256" key="1">
    <source>
        <dbReference type="SAM" id="Coils"/>
    </source>
</evidence>
<keyword evidence="1" id="KW-0175">Coiled coil</keyword>
<gene>
    <name evidence="3" type="primary">Cntrob</name>
    <name evidence="3" type="ORF">Bhyg_16857</name>
</gene>
<accession>A0A9Q0RTT3</accession>
<proteinExistence type="predicted"/>
<feature type="coiled-coil region" evidence="1">
    <location>
        <begin position="523"/>
        <end position="557"/>
    </location>
</feature>
<comment type="caution">
    <text evidence="3">The sequence shown here is derived from an EMBL/GenBank/DDBJ whole genome shotgun (WGS) entry which is preliminary data.</text>
</comment>
<dbReference type="GO" id="GO:0005814">
    <property type="term" value="C:centriole"/>
    <property type="evidence" value="ECO:0007669"/>
    <property type="project" value="TreeGrafter"/>
</dbReference>
<name>A0A9Q0RTT3_9DIPT</name>
<organism evidence="3 4">
    <name type="scientific">Pseudolycoriella hygida</name>
    <dbReference type="NCBI Taxonomy" id="35572"/>
    <lineage>
        <taxon>Eukaryota</taxon>
        <taxon>Metazoa</taxon>
        <taxon>Ecdysozoa</taxon>
        <taxon>Arthropoda</taxon>
        <taxon>Hexapoda</taxon>
        <taxon>Insecta</taxon>
        <taxon>Pterygota</taxon>
        <taxon>Neoptera</taxon>
        <taxon>Endopterygota</taxon>
        <taxon>Diptera</taxon>
        <taxon>Nematocera</taxon>
        <taxon>Sciaroidea</taxon>
        <taxon>Sciaridae</taxon>
        <taxon>Pseudolycoriella</taxon>
    </lineage>
</organism>
<feature type="region of interest" description="Disordered" evidence="2">
    <location>
        <begin position="638"/>
        <end position="663"/>
    </location>
</feature>